<dbReference type="PROSITE" id="PS50110">
    <property type="entry name" value="RESPONSE_REGULATORY"/>
    <property type="match status" value="1"/>
</dbReference>
<comment type="catalytic activity">
    <reaction evidence="5">
        <text>L-glutaminyl-[protein] + H2O = L-glutamyl-[protein] + NH4(+)</text>
        <dbReference type="Rhea" id="RHEA:16441"/>
        <dbReference type="Rhea" id="RHEA-COMP:10207"/>
        <dbReference type="Rhea" id="RHEA-COMP:10208"/>
        <dbReference type="ChEBI" id="CHEBI:15377"/>
        <dbReference type="ChEBI" id="CHEBI:28938"/>
        <dbReference type="ChEBI" id="CHEBI:29973"/>
        <dbReference type="ChEBI" id="CHEBI:30011"/>
        <dbReference type="EC" id="3.5.1.44"/>
    </reaction>
</comment>
<dbReference type="Pfam" id="PF01339">
    <property type="entry name" value="CheB_methylest"/>
    <property type="match status" value="1"/>
</dbReference>
<dbReference type="GO" id="GO:0008984">
    <property type="term" value="F:protein-glutamate methylesterase activity"/>
    <property type="evidence" value="ECO:0007669"/>
    <property type="project" value="UniProtKB-UniRule"/>
</dbReference>
<evidence type="ECO:0000256" key="6">
    <source>
        <dbReference type="PROSITE-ProRule" id="PRU00050"/>
    </source>
</evidence>
<evidence type="ECO:0000259" key="9">
    <source>
        <dbReference type="PROSITE" id="PS50122"/>
    </source>
</evidence>
<dbReference type="InterPro" id="IPR035909">
    <property type="entry name" value="CheB_C"/>
</dbReference>
<dbReference type="Pfam" id="PF00072">
    <property type="entry name" value="Response_reg"/>
    <property type="match status" value="1"/>
</dbReference>
<dbReference type="EMBL" id="JACIEJ010000005">
    <property type="protein sequence ID" value="MBB3985830.1"/>
    <property type="molecule type" value="Genomic_DNA"/>
</dbReference>
<evidence type="ECO:0000313" key="11">
    <source>
        <dbReference type="Proteomes" id="UP000541426"/>
    </source>
</evidence>
<dbReference type="PIRSF" id="PIRSF000876">
    <property type="entry name" value="RR_chemtxs_CheB"/>
    <property type="match status" value="1"/>
</dbReference>
<feature type="active site" evidence="5 6">
    <location>
        <position position="180"/>
    </location>
</feature>
<dbReference type="CDD" id="cd17541">
    <property type="entry name" value="REC_CheB-like"/>
    <property type="match status" value="1"/>
</dbReference>
<evidence type="ECO:0000256" key="2">
    <source>
        <dbReference type="ARBA" id="ARBA00022500"/>
    </source>
</evidence>
<dbReference type="SUPFAM" id="SSF52172">
    <property type="entry name" value="CheY-like"/>
    <property type="match status" value="1"/>
</dbReference>
<dbReference type="PANTHER" id="PTHR42872:SF6">
    <property type="entry name" value="PROTEIN-GLUTAMATE METHYLESTERASE_PROTEIN-GLUTAMINE GLUTAMINASE"/>
    <property type="match status" value="1"/>
</dbReference>
<dbReference type="NCBIfam" id="NF001965">
    <property type="entry name" value="PRK00742.1"/>
    <property type="match status" value="1"/>
</dbReference>
<dbReference type="Gene3D" id="3.40.50.180">
    <property type="entry name" value="Methylesterase CheB, C-terminal domain"/>
    <property type="match status" value="1"/>
</dbReference>
<name>A0A7W6DSF4_9RHOB</name>
<dbReference type="EC" id="3.5.1.44" evidence="5"/>
<comment type="caution">
    <text evidence="10">The sequence shown here is derived from an EMBL/GenBank/DDBJ whole genome shotgun (WGS) entry which is preliminary data.</text>
</comment>
<evidence type="ECO:0000256" key="5">
    <source>
        <dbReference type="HAMAP-Rule" id="MF_00099"/>
    </source>
</evidence>
<keyword evidence="1 5" id="KW-0963">Cytoplasm</keyword>
<protein>
    <recommendedName>
        <fullName evidence="5">Protein-glutamate methylesterase/protein-glutamine glutaminase</fullName>
        <ecNumber evidence="5">3.1.1.61</ecNumber>
        <ecNumber evidence="5">3.5.1.44</ecNumber>
    </recommendedName>
</protein>
<dbReference type="AlphaFoldDB" id="A0A7W6DSF4"/>
<keyword evidence="3 5" id="KW-0378">Hydrolase</keyword>
<evidence type="ECO:0000256" key="1">
    <source>
        <dbReference type="ARBA" id="ARBA00022490"/>
    </source>
</evidence>
<feature type="modified residue" description="4-aspartylphosphate" evidence="5 7">
    <location>
        <position position="58"/>
    </location>
</feature>
<proteinExistence type="inferred from homology"/>
<feature type="domain" description="Response regulatory" evidence="8">
    <location>
        <begin position="7"/>
        <end position="124"/>
    </location>
</feature>
<feature type="domain" description="CheB-type methylesterase" evidence="9">
    <location>
        <begin position="167"/>
        <end position="360"/>
    </location>
</feature>
<sequence length="368" mass="38845">MPNRQINVLVVDDSATVRSAFSAIIRADAGLSLFATASDPFIAVERMKKGLPDVILLDLELPNMDGLTFLKKIMSQRPMPVVVCSSYTEAGSQGALKALDLGAAEVLAKPRLDTQVARAEAAVQIGDALRAAVSSRHGDATRRPAPAFVPGEKYSADVVLPHRPPKPVPETMPIVAIGASTGGTEALRDVLTALPAEAPAIAVVQHMPEKFTHAFANRLNTLCRIEVREAENGDVMTRGTALIAPGNHHMILRRSGTSYRVDVVNGPYVSRHRPSVDVLFRSVAQAAGANALGIIMTGMGDDGAAGMAEMHASGARTVAQDEASSVVWGMPREAIDAGGVDKVVALQRIAKEIDSHAQLAVKPGRVAR</sequence>
<keyword evidence="2 5" id="KW-0145">Chemotaxis</keyword>
<accession>A0A7W6DSF4</accession>
<dbReference type="Gene3D" id="3.40.50.2300">
    <property type="match status" value="1"/>
</dbReference>
<dbReference type="InterPro" id="IPR001789">
    <property type="entry name" value="Sig_transdc_resp-reg_receiver"/>
</dbReference>
<dbReference type="RefSeq" id="WP_183965757.1">
    <property type="nucleotide sequence ID" value="NZ_BAABBZ010000007.1"/>
</dbReference>
<dbReference type="EC" id="3.1.1.61" evidence="5"/>
<comment type="similarity">
    <text evidence="5">Belongs to the CheB family.</text>
</comment>
<dbReference type="SUPFAM" id="SSF52738">
    <property type="entry name" value="Methylesterase CheB, C-terminal domain"/>
    <property type="match status" value="1"/>
</dbReference>
<dbReference type="PANTHER" id="PTHR42872">
    <property type="entry name" value="PROTEIN-GLUTAMATE METHYLESTERASE/PROTEIN-GLUTAMINE GLUTAMINASE"/>
    <property type="match status" value="1"/>
</dbReference>
<evidence type="ECO:0000256" key="4">
    <source>
        <dbReference type="ARBA" id="ARBA00048267"/>
    </source>
</evidence>
<dbReference type="Proteomes" id="UP000541426">
    <property type="component" value="Unassembled WGS sequence"/>
</dbReference>
<dbReference type="SMART" id="SM00448">
    <property type="entry name" value="REC"/>
    <property type="match status" value="1"/>
</dbReference>
<feature type="active site" evidence="5 6">
    <location>
        <position position="206"/>
    </location>
</feature>
<keyword evidence="11" id="KW-1185">Reference proteome</keyword>
<evidence type="ECO:0000259" key="8">
    <source>
        <dbReference type="PROSITE" id="PS50110"/>
    </source>
</evidence>
<comment type="catalytic activity">
    <reaction evidence="4 5">
        <text>[protein]-L-glutamate 5-O-methyl ester + H2O = L-glutamyl-[protein] + methanol + H(+)</text>
        <dbReference type="Rhea" id="RHEA:23236"/>
        <dbReference type="Rhea" id="RHEA-COMP:10208"/>
        <dbReference type="Rhea" id="RHEA-COMP:10311"/>
        <dbReference type="ChEBI" id="CHEBI:15377"/>
        <dbReference type="ChEBI" id="CHEBI:15378"/>
        <dbReference type="ChEBI" id="CHEBI:17790"/>
        <dbReference type="ChEBI" id="CHEBI:29973"/>
        <dbReference type="ChEBI" id="CHEBI:82795"/>
        <dbReference type="EC" id="3.1.1.61"/>
    </reaction>
</comment>
<dbReference type="HAMAP" id="MF_00099">
    <property type="entry name" value="CheB_chemtxs"/>
    <property type="match status" value="1"/>
</dbReference>
<dbReference type="PROSITE" id="PS50122">
    <property type="entry name" value="CHEB"/>
    <property type="match status" value="1"/>
</dbReference>
<evidence type="ECO:0000256" key="7">
    <source>
        <dbReference type="PROSITE-ProRule" id="PRU00169"/>
    </source>
</evidence>
<dbReference type="GO" id="GO:0006935">
    <property type="term" value="P:chemotaxis"/>
    <property type="evidence" value="ECO:0007669"/>
    <property type="project" value="UniProtKB-UniRule"/>
</dbReference>
<dbReference type="NCBIfam" id="NF009206">
    <property type="entry name" value="PRK12555.1"/>
    <property type="match status" value="1"/>
</dbReference>
<gene>
    <name evidence="5" type="primary">cheB</name>
    <name evidence="10" type="ORF">GGQ68_002168</name>
</gene>
<comment type="function">
    <text evidence="5">Involved in chemotaxis. Part of a chemotaxis signal transduction system that modulates chemotaxis in response to various stimuli. Catalyzes the demethylation of specific methylglutamate residues introduced into the chemoreceptors (methyl-accepting chemotaxis proteins or MCP) by CheR. Also mediates the irreversible deamidation of specific glutamine residues to glutamic acid.</text>
</comment>
<comment type="PTM">
    <text evidence="5">Phosphorylated by CheA. Phosphorylation of the N-terminal regulatory domain activates the methylesterase activity.</text>
</comment>
<dbReference type="InterPro" id="IPR008248">
    <property type="entry name" value="CheB-like"/>
</dbReference>
<organism evidence="10 11">
    <name type="scientific">Sagittula marina</name>
    <dbReference type="NCBI Taxonomy" id="943940"/>
    <lineage>
        <taxon>Bacteria</taxon>
        <taxon>Pseudomonadati</taxon>
        <taxon>Pseudomonadota</taxon>
        <taxon>Alphaproteobacteria</taxon>
        <taxon>Rhodobacterales</taxon>
        <taxon>Roseobacteraceae</taxon>
        <taxon>Sagittula</taxon>
    </lineage>
</organism>
<dbReference type="GO" id="GO:0005737">
    <property type="term" value="C:cytoplasm"/>
    <property type="evidence" value="ECO:0007669"/>
    <property type="project" value="UniProtKB-SubCell"/>
</dbReference>
<dbReference type="CDD" id="cd16432">
    <property type="entry name" value="CheB_Rec"/>
    <property type="match status" value="1"/>
</dbReference>
<dbReference type="InterPro" id="IPR000673">
    <property type="entry name" value="Sig_transdc_resp-reg_Me-estase"/>
</dbReference>
<evidence type="ECO:0000256" key="3">
    <source>
        <dbReference type="ARBA" id="ARBA00022801"/>
    </source>
</evidence>
<dbReference type="InterPro" id="IPR011006">
    <property type="entry name" value="CheY-like_superfamily"/>
</dbReference>
<evidence type="ECO:0000313" key="10">
    <source>
        <dbReference type="EMBL" id="MBB3985830.1"/>
    </source>
</evidence>
<dbReference type="GO" id="GO:0050568">
    <property type="term" value="F:protein-glutamine glutaminase activity"/>
    <property type="evidence" value="ECO:0007669"/>
    <property type="project" value="UniProtKB-UniRule"/>
</dbReference>
<comment type="domain">
    <text evidence="5">Contains a C-terminal catalytic domain, and an N-terminal region which modulates catalytic activity.</text>
</comment>
<feature type="active site" evidence="5 6">
    <location>
        <position position="302"/>
    </location>
</feature>
<dbReference type="GO" id="GO:0000156">
    <property type="term" value="F:phosphorelay response regulator activity"/>
    <property type="evidence" value="ECO:0007669"/>
    <property type="project" value="InterPro"/>
</dbReference>
<reference evidence="10 11" key="1">
    <citation type="submission" date="2020-08" db="EMBL/GenBank/DDBJ databases">
        <title>Genomic Encyclopedia of Type Strains, Phase IV (KMG-IV): sequencing the most valuable type-strain genomes for metagenomic binning, comparative biology and taxonomic classification.</title>
        <authorList>
            <person name="Goeker M."/>
        </authorList>
    </citation>
    <scope>NUCLEOTIDE SEQUENCE [LARGE SCALE GENOMIC DNA]</scope>
    <source>
        <strain evidence="10 11">DSM 102235</strain>
    </source>
</reference>
<keyword evidence="5 7" id="KW-0597">Phosphoprotein</keyword>
<comment type="subcellular location">
    <subcellularLocation>
        <location evidence="5">Cytoplasm</location>
    </subcellularLocation>
</comment>